<dbReference type="InterPro" id="IPR007290">
    <property type="entry name" value="Arv1"/>
</dbReference>
<dbReference type="eggNOG" id="KOG3134">
    <property type="taxonomic scope" value="Eukaryota"/>
</dbReference>
<keyword evidence="7 10" id="KW-0445">Lipid transport</keyword>
<dbReference type="OrthoDB" id="2192830at2759"/>
<reference evidence="11" key="1">
    <citation type="submission" date="2006-01" db="EMBL/GenBank/DDBJ databases">
        <title>The Genome of Drosophila yakuba.</title>
        <authorList>
            <consortium name="The Drosophila yakuba Sequencing Consortium"/>
        </authorList>
    </citation>
    <scope>NUCLEOTIDE SEQUENCE</scope>
    <source>
        <strain evidence="11">Tai18E2</strain>
    </source>
</reference>
<reference evidence="11" key="4">
    <citation type="submission" date="2015-11" db="EMBL/GenBank/DDBJ databases">
        <authorList>
            <consortium name="FlyBase"/>
        </authorList>
    </citation>
    <scope>NUCLEOTIDE SEQUENCE</scope>
    <source>
        <strain evidence="11">Tai18E2</strain>
    </source>
</reference>
<evidence type="ECO:0000313" key="13">
    <source>
        <dbReference type="Proteomes" id="UP000002282"/>
    </source>
</evidence>
<evidence type="ECO:0000256" key="9">
    <source>
        <dbReference type="ARBA" id="ARBA00023136"/>
    </source>
</evidence>
<keyword evidence="9" id="KW-0472">Membrane</keyword>
<accession>B4IT96</accession>
<evidence type="ECO:0000256" key="3">
    <source>
        <dbReference type="ARBA" id="ARBA00022448"/>
    </source>
</evidence>
<evidence type="ECO:0000313" key="11">
    <source>
        <dbReference type="EMBL" id="EDW99609.2"/>
    </source>
</evidence>
<comment type="similarity">
    <text evidence="2 10">Belongs to the ARV1 family.</text>
</comment>
<evidence type="ECO:0000313" key="12">
    <source>
        <dbReference type="EMBL" id="KRK02190.1"/>
    </source>
</evidence>
<reference evidence="11 13" key="2">
    <citation type="journal article" date="2007" name="Nature">
        <title>Evolution of genes and genomes on the Drosophila phylogeny.</title>
        <authorList>
            <consortium name="Drosophila 12 Genomes Consortium"/>
            <person name="Clark A.G."/>
            <person name="Eisen M.B."/>
            <person name="Smith D.R."/>
            <person name="Bergman C.M."/>
            <person name="Oliver B."/>
            <person name="Markow T.A."/>
            <person name="Kaufman T.C."/>
            <person name="Kellis M."/>
            <person name="Gelbart W."/>
            <person name="Iyer V.N."/>
            <person name="Pollard D.A."/>
            <person name="Sackton T.B."/>
            <person name="Larracuente A.M."/>
            <person name="Singh N.D."/>
            <person name="Abad J.P."/>
            <person name="Abt D.N."/>
            <person name="Adryan B."/>
            <person name="Aguade M."/>
            <person name="Akashi H."/>
            <person name="Anderson W.W."/>
            <person name="Aquadro C.F."/>
            <person name="Ardell D.H."/>
            <person name="Arguello R."/>
            <person name="Artieri C.G."/>
            <person name="Barbash D.A."/>
            <person name="Barker D."/>
            <person name="Barsanti P."/>
            <person name="Batterham P."/>
            <person name="Batzoglou S."/>
            <person name="Begun D."/>
            <person name="Bhutkar A."/>
            <person name="Blanco E."/>
            <person name="Bosak S.A."/>
            <person name="Bradley R.K."/>
            <person name="Brand A.D."/>
            <person name="Brent M.R."/>
            <person name="Brooks A.N."/>
            <person name="Brown R.H."/>
            <person name="Butlin R.K."/>
            <person name="Caggese C."/>
            <person name="Calvi B.R."/>
            <person name="Bernardo de Carvalho A."/>
            <person name="Caspi A."/>
            <person name="Castrezana S."/>
            <person name="Celniker S.E."/>
            <person name="Chang J.L."/>
            <person name="Chapple C."/>
            <person name="Chatterji S."/>
            <person name="Chinwalla A."/>
            <person name="Civetta A."/>
            <person name="Clifton S.W."/>
            <person name="Comeron J.M."/>
            <person name="Costello J.C."/>
            <person name="Coyne J.A."/>
            <person name="Daub J."/>
            <person name="David R.G."/>
            <person name="Delcher A.L."/>
            <person name="Delehaunty K."/>
            <person name="Do C.B."/>
            <person name="Ebling H."/>
            <person name="Edwards K."/>
            <person name="Eickbush T."/>
            <person name="Evans J.D."/>
            <person name="Filipski A."/>
            <person name="Findeiss S."/>
            <person name="Freyhult E."/>
            <person name="Fulton L."/>
            <person name="Fulton R."/>
            <person name="Garcia A.C."/>
            <person name="Gardiner A."/>
            <person name="Garfield D.A."/>
            <person name="Garvin B.E."/>
            <person name="Gibson G."/>
            <person name="Gilbert D."/>
            <person name="Gnerre S."/>
            <person name="Godfrey J."/>
            <person name="Good R."/>
            <person name="Gotea V."/>
            <person name="Gravely B."/>
            <person name="Greenberg A.J."/>
            <person name="Griffiths-Jones S."/>
            <person name="Gross S."/>
            <person name="Guigo R."/>
            <person name="Gustafson E.A."/>
            <person name="Haerty W."/>
            <person name="Hahn M.W."/>
            <person name="Halligan D.L."/>
            <person name="Halpern A.L."/>
            <person name="Halter G.M."/>
            <person name="Han M.V."/>
            <person name="Heger A."/>
            <person name="Hillier L."/>
            <person name="Hinrichs A.S."/>
            <person name="Holmes I."/>
            <person name="Hoskins R.A."/>
            <person name="Hubisz M.J."/>
            <person name="Hultmark D."/>
            <person name="Huntley M.A."/>
            <person name="Jaffe D.B."/>
            <person name="Jagadeeshan S."/>
            <person name="Jeck W.R."/>
            <person name="Johnson J."/>
            <person name="Jones C.D."/>
            <person name="Jordan W.C."/>
            <person name="Karpen G.H."/>
            <person name="Kataoka E."/>
            <person name="Keightley P.D."/>
            <person name="Kheradpour P."/>
            <person name="Kirkness E.F."/>
            <person name="Koerich L.B."/>
            <person name="Kristiansen K."/>
            <person name="Kudrna D."/>
            <person name="Kulathinal R.J."/>
            <person name="Kumar S."/>
            <person name="Kwok R."/>
            <person name="Lander E."/>
            <person name="Langley C.H."/>
            <person name="Lapoint R."/>
            <person name="Lazzaro B.P."/>
            <person name="Lee S.J."/>
            <person name="Levesque L."/>
            <person name="Li R."/>
            <person name="Lin C.F."/>
            <person name="Lin M.F."/>
            <person name="Lindblad-Toh K."/>
            <person name="Llopart A."/>
            <person name="Long M."/>
            <person name="Low L."/>
            <person name="Lozovsky E."/>
            <person name="Lu J."/>
            <person name="Luo M."/>
            <person name="Machado C.A."/>
            <person name="Makalowski W."/>
            <person name="Marzo M."/>
            <person name="Matsuda M."/>
            <person name="Matzkin L."/>
            <person name="McAllister B."/>
            <person name="McBride C.S."/>
            <person name="McKernan B."/>
            <person name="McKernan K."/>
            <person name="Mendez-Lago M."/>
            <person name="Minx P."/>
            <person name="Mollenhauer M.U."/>
            <person name="Montooth K."/>
            <person name="Mount S.M."/>
            <person name="Mu X."/>
            <person name="Myers E."/>
            <person name="Negre B."/>
            <person name="Newfeld S."/>
            <person name="Nielsen R."/>
            <person name="Noor M.A."/>
            <person name="O'Grady P."/>
            <person name="Pachter L."/>
            <person name="Papaceit M."/>
            <person name="Parisi M.J."/>
            <person name="Parisi M."/>
            <person name="Parts L."/>
            <person name="Pedersen J.S."/>
            <person name="Pesole G."/>
            <person name="Phillippy A.M."/>
            <person name="Ponting C.P."/>
            <person name="Pop M."/>
            <person name="Porcelli D."/>
            <person name="Powell J.R."/>
            <person name="Prohaska S."/>
            <person name="Pruitt K."/>
            <person name="Puig M."/>
            <person name="Quesneville H."/>
            <person name="Ram K.R."/>
            <person name="Rand D."/>
            <person name="Rasmussen M.D."/>
            <person name="Reed L.K."/>
            <person name="Reenan R."/>
            <person name="Reily A."/>
            <person name="Remington K.A."/>
            <person name="Rieger T.T."/>
            <person name="Ritchie M.G."/>
            <person name="Robin C."/>
            <person name="Rogers Y.H."/>
            <person name="Rohde C."/>
            <person name="Rozas J."/>
            <person name="Rubenfield M.J."/>
            <person name="Ruiz A."/>
            <person name="Russo S."/>
            <person name="Salzberg S.L."/>
            <person name="Sanchez-Gracia A."/>
            <person name="Saranga D.J."/>
            <person name="Sato H."/>
            <person name="Schaeffer S.W."/>
            <person name="Schatz M.C."/>
            <person name="Schlenke T."/>
            <person name="Schwartz R."/>
            <person name="Segarra C."/>
            <person name="Singh R.S."/>
            <person name="Sirot L."/>
            <person name="Sirota M."/>
            <person name="Sisneros N.B."/>
            <person name="Smith C.D."/>
            <person name="Smith T.F."/>
            <person name="Spieth J."/>
            <person name="Stage D.E."/>
            <person name="Stark A."/>
            <person name="Stephan W."/>
            <person name="Strausberg R.L."/>
            <person name="Strempel S."/>
            <person name="Sturgill D."/>
            <person name="Sutton G."/>
            <person name="Sutton G.G."/>
            <person name="Tao W."/>
            <person name="Teichmann S."/>
            <person name="Tobari Y.N."/>
            <person name="Tomimura Y."/>
            <person name="Tsolas J.M."/>
            <person name="Valente V.L."/>
            <person name="Venter E."/>
            <person name="Venter J.C."/>
            <person name="Vicario S."/>
            <person name="Vieira F.G."/>
            <person name="Vilella A.J."/>
            <person name="Villasante A."/>
            <person name="Walenz B."/>
            <person name="Wang J."/>
            <person name="Wasserman M."/>
            <person name="Watts T."/>
            <person name="Wilson D."/>
            <person name="Wilson R.K."/>
            <person name="Wing R.A."/>
            <person name="Wolfner M.F."/>
            <person name="Wong A."/>
            <person name="Wong G.K."/>
            <person name="Wu C.I."/>
            <person name="Wu G."/>
            <person name="Yamamoto D."/>
            <person name="Yang H.P."/>
            <person name="Yang S.P."/>
            <person name="Yorke J.A."/>
            <person name="Yoshida K."/>
            <person name="Zdobnov E."/>
            <person name="Zhang P."/>
            <person name="Zhang Y."/>
            <person name="Zimin A.V."/>
            <person name="Baldwin J."/>
            <person name="Abdouelleil A."/>
            <person name="Abdulkadir J."/>
            <person name="Abebe A."/>
            <person name="Abera B."/>
            <person name="Abreu J."/>
            <person name="Acer S.C."/>
            <person name="Aftuck L."/>
            <person name="Alexander A."/>
            <person name="An P."/>
            <person name="Anderson E."/>
            <person name="Anderson S."/>
            <person name="Arachi H."/>
            <person name="Azer M."/>
            <person name="Bachantsang P."/>
            <person name="Barry A."/>
            <person name="Bayul T."/>
            <person name="Berlin A."/>
            <person name="Bessette D."/>
            <person name="Bloom T."/>
            <person name="Blye J."/>
            <person name="Boguslavskiy L."/>
            <person name="Bonnet C."/>
            <person name="Boukhgalter B."/>
            <person name="Bourzgui I."/>
            <person name="Brown A."/>
            <person name="Cahill P."/>
            <person name="Channer S."/>
            <person name="Cheshatsang Y."/>
            <person name="Chuda L."/>
            <person name="Citroen M."/>
            <person name="Collymore A."/>
            <person name="Cooke P."/>
            <person name="Costello M."/>
            <person name="D'Aco K."/>
            <person name="Daza R."/>
            <person name="De Haan G."/>
            <person name="DeGray S."/>
            <person name="DeMaso C."/>
            <person name="Dhargay N."/>
            <person name="Dooley K."/>
            <person name="Dooley E."/>
            <person name="Doricent M."/>
            <person name="Dorje P."/>
            <person name="Dorjee K."/>
            <person name="Dupes A."/>
            <person name="Elong R."/>
            <person name="Falk J."/>
            <person name="Farina A."/>
            <person name="Faro S."/>
            <person name="Ferguson D."/>
            <person name="Fisher S."/>
            <person name="Foley C.D."/>
            <person name="Franke A."/>
            <person name="Friedrich D."/>
            <person name="Gadbois L."/>
            <person name="Gearin G."/>
            <person name="Gearin C.R."/>
            <person name="Giannoukos G."/>
            <person name="Goode T."/>
            <person name="Graham J."/>
            <person name="Grandbois E."/>
            <person name="Grewal S."/>
            <person name="Gyaltsen K."/>
            <person name="Hafez N."/>
            <person name="Hagos B."/>
            <person name="Hall J."/>
            <person name="Henson C."/>
            <person name="Hollinger A."/>
            <person name="Honan T."/>
            <person name="Huard M.D."/>
            <person name="Hughes L."/>
            <person name="Hurhula B."/>
            <person name="Husby M.E."/>
            <person name="Kamat A."/>
            <person name="Kanga B."/>
            <person name="Kashin S."/>
            <person name="Khazanovich D."/>
            <person name="Kisner P."/>
            <person name="Lance K."/>
            <person name="Lara M."/>
            <person name="Lee W."/>
            <person name="Lennon N."/>
            <person name="Letendre F."/>
            <person name="LeVine R."/>
            <person name="Lipovsky A."/>
            <person name="Liu X."/>
            <person name="Liu J."/>
            <person name="Liu S."/>
            <person name="Lokyitsang T."/>
            <person name="Lokyitsang Y."/>
            <person name="Lubonja R."/>
            <person name="Lui A."/>
            <person name="MacDonald P."/>
            <person name="Magnisalis V."/>
            <person name="Maru K."/>
            <person name="Matthews C."/>
            <person name="McCusker W."/>
            <person name="McDonough S."/>
            <person name="Mehta T."/>
            <person name="Meldrim J."/>
            <person name="Meneus L."/>
            <person name="Mihai O."/>
            <person name="Mihalev A."/>
            <person name="Mihova T."/>
            <person name="Mittelman R."/>
            <person name="Mlenga V."/>
            <person name="Montmayeur A."/>
            <person name="Mulrain L."/>
            <person name="Navidi A."/>
            <person name="Naylor J."/>
            <person name="Negash T."/>
            <person name="Nguyen T."/>
            <person name="Nguyen N."/>
            <person name="Nicol R."/>
            <person name="Norbu C."/>
            <person name="Norbu N."/>
            <person name="Novod N."/>
            <person name="O'Neill B."/>
            <person name="Osman S."/>
            <person name="Markiewicz E."/>
            <person name="Oyono O.L."/>
            <person name="Patti C."/>
            <person name="Phunkhang P."/>
            <person name="Pierre F."/>
            <person name="Priest M."/>
            <person name="Raghuraman S."/>
            <person name="Rege F."/>
            <person name="Reyes R."/>
            <person name="Rise C."/>
            <person name="Rogov P."/>
            <person name="Ross K."/>
            <person name="Ryan E."/>
            <person name="Settipalli S."/>
            <person name="Shea T."/>
            <person name="Sherpa N."/>
            <person name="Shi L."/>
            <person name="Shih D."/>
            <person name="Sparrow T."/>
            <person name="Spaulding J."/>
            <person name="Stalker J."/>
            <person name="Stange-Thomann N."/>
            <person name="Stavropoulos S."/>
            <person name="Stone C."/>
            <person name="Strader C."/>
            <person name="Tesfaye S."/>
            <person name="Thomson T."/>
            <person name="Thoulutsang Y."/>
            <person name="Thoulutsang D."/>
            <person name="Topham K."/>
            <person name="Topping I."/>
            <person name="Tsamla T."/>
            <person name="Vassiliev H."/>
            <person name="Vo A."/>
            <person name="Wangchuk T."/>
            <person name="Wangdi T."/>
            <person name="Weiand M."/>
            <person name="Wilkinson J."/>
            <person name="Wilson A."/>
            <person name="Yadav S."/>
            <person name="Young G."/>
            <person name="Yu Q."/>
            <person name="Zembek L."/>
            <person name="Zhong D."/>
            <person name="Zimmer A."/>
            <person name="Zwirko Z."/>
            <person name="Jaffe D.B."/>
            <person name="Alvarez P."/>
            <person name="Brockman W."/>
            <person name="Butler J."/>
            <person name="Chin C."/>
            <person name="Gnerre S."/>
            <person name="Grabherr M."/>
            <person name="Kleber M."/>
            <person name="Mauceli E."/>
            <person name="MacCallum I."/>
        </authorList>
    </citation>
    <scope>NUCLEOTIDE SEQUENCE [LARGE SCALE GENOMIC DNA]</scope>
    <source>
        <strain evidence="11">Tai18E2</strain>
        <strain evidence="13">Tai18E2 / Tucson 14021-0261.01</strain>
    </source>
</reference>
<keyword evidence="3 10" id="KW-0813">Transport</keyword>
<evidence type="ECO:0000256" key="4">
    <source>
        <dbReference type="ARBA" id="ARBA00022692"/>
    </source>
</evidence>
<evidence type="ECO:0000256" key="2">
    <source>
        <dbReference type="ARBA" id="ARBA00009187"/>
    </source>
</evidence>
<dbReference type="GO" id="GO:0097036">
    <property type="term" value="P:regulation of plasma membrane sterol distribution"/>
    <property type="evidence" value="ECO:0007669"/>
    <property type="project" value="UniProtKB-UniRule"/>
</dbReference>
<dbReference type="Pfam" id="PF04161">
    <property type="entry name" value="Arv1"/>
    <property type="match status" value="1"/>
</dbReference>
<dbReference type="PANTHER" id="PTHR14467:SF0">
    <property type="entry name" value="PROTEIN ARV1"/>
    <property type="match status" value="1"/>
</dbReference>
<reference evidence="11 13" key="3">
    <citation type="journal article" date="2007" name="PLoS Biol.">
        <title>Principles of genome evolution in the Drosophila melanogaster species group.</title>
        <authorList>
            <person name="Ranz J.M."/>
            <person name="Maurin D."/>
            <person name="Chan Y.S."/>
            <person name="von Grotthuss M."/>
            <person name="Hillier L.W."/>
            <person name="Roote J."/>
            <person name="Ashburner M."/>
            <person name="Bergman C.M."/>
        </authorList>
    </citation>
    <scope>NUCLEOTIDE SEQUENCE [LARGE SCALE GENOMIC DNA]</scope>
    <source>
        <strain evidence="11">Tai18E2</strain>
        <strain evidence="13">Tai18E2 / Tucson 14021-0261.01</strain>
    </source>
</reference>
<dbReference type="GO" id="GO:0005789">
    <property type="term" value="C:endoplasmic reticulum membrane"/>
    <property type="evidence" value="ECO:0007669"/>
    <property type="project" value="UniProtKB-SubCell"/>
</dbReference>
<evidence type="ECO:0000256" key="8">
    <source>
        <dbReference type="ARBA" id="ARBA00023098"/>
    </source>
</evidence>
<dbReference type="KEGG" id="dya:Dyak_GE23005"/>
<evidence type="ECO:0000256" key="10">
    <source>
        <dbReference type="RuleBase" id="RU368065"/>
    </source>
</evidence>
<keyword evidence="6" id="KW-1133">Transmembrane helix</keyword>
<evidence type="ECO:0000256" key="6">
    <source>
        <dbReference type="ARBA" id="ARBA00022989"/>
    </source>
</evidence>
<organism evidence="11 13">
    <name type="scientific">Drosophila yakuba</name>
    <name type="common">Fruit fly</name>
    <dbReference type="NCBI Taxonomy" id="7245"/>
    <lineage>
        <taxon>Eukaryota</taxon>
        <taxon>Metazoa</taxon>
        <taxon>Ecdysozoa</taxon>
        <taxon>Arthropoda</taxon>
        <taxon>Hexapoda</taxon>
        <taxon>Insecta</taxon>
        <taxon>Pterygota</taxon>
        <taxon>Neoptera</taxon>
        <taxon>Endopterygota</taxon>
        <taxon>Diptera</taxon>
        <taxon>Brachycera</taxon>
        <taxon>Muscomorpha</taxon>
        <taxon>Ephydroidea</taxon>
        <taxon>Drosophilidae</taxon>
        <taxon>Drosophila</taxon>
        <taxon>Sophophora</taxon>
    </lineage>
</organism>
<dbReference type="HOGENOM" id="CLU_1827360_0_0_1"/>
<sequence>MTEKKRFVCVNCGHRVKELFKKYSNTMKATQCDKCHKITDKYIEFEEFIILIDALLLDSCAFRHIIYNGDFKVTRSTGRFRWSCCSWNPLHFAAKNCPTLRVPLYTSMKRAFTHILFKIWEITCS</sequence>
<dbReference type="Proteomes" id="UP000002282">
    <property type="component" value="Chromosome 3L"/>
</dbReference>
<dbReference type="GO" id="GO:0016125">
    <property type="term" value="P:sterol metabolic process"/>
    <property type="evidence" value="ECO:0007669"/>
    <property type="project" value="UniProtKB-UniRule"/>
</dbReference>
<dbReference type="EMBL" id="CH891675">
    <property type="protein sequence ID" value="EDW99609.2"/>
    <property type="molecule type" value="Genomic_DNA"/>
</dbReference>
<keyword evidence="13" id="KW-1185">Reference proteome</keyword>
<evidence type="ECO:0000256" key="5">
    <source>
        <dbReference type="ARBA" id="ARBA00022824"/>
    </source>
</evidence>
<dbReference type="GO" id="GO:0032366">
    <property type="term" value="P:intracellular sterol transport"/>
    <property type="evidence" value="ECO:0007669"/>
    <property type="project" value="UniProtKB-UniRule"/>
</dbReference>
<evidence type="ECO:0000256" key="1">
    <source>
        <dbReference type="ARBA" id="ARBA00004477"/>
    </source>
</evidence>
<dbReference type="AlphaFoldDB" id="B4IT96"/>
<keyword evidence="5 10" id="KW-0256">Endoplasmic reticulum</keyword>
<gene>
    <name evidence="11" type="primary">Dyak\GE23005</name>
    <name evidence="12" type="synonym">Dyak\GE22323</name>
    <name evidence="12" type="ORF">Dyak_GE22323</name>
    <name evidence="11" type="ORF">Dyak_GE23005</name>
</gene>
<protein>
    <recommendedName>
        <fullName evidence="10">Protein ARV</fullName>
    </recommendedName>
</protein>
<dbReference type="PANTHER" id="PTHR14467">
    <property type="entry name" value="ARV1"/>
    <property type="match status" value="1"/>
</dbReference>
<evidence type="ECO:0000256" key="7">
    <source>
        <dbReference type="ARBA" id="ARBA00023055"/>
    </source>
</evidence>
<proteinExistence type="inferred from homology"/>
<dbReference type="GO" id="GO:0006665">
    <property type="term" value="P:sphingolipid metabolic process"/>
    <property type="evidence" value="ECO:0007669"/>
    <property type="project" value="TreeGrafter"/>
</dbReference>
<name>B4IT96_DROYA</name>
<dbReference type="EMBL" id="CM000159">
    <property type="protein sequence ID" value="KRK02190.1"/>
    <property type="molecule type" value="Genomic_DNA"/>
</dbReference>
<dbReference type="GO" id="GO:0005794">
    <property type="term" value="C:Golgi apparatus"/>
    <property type="evidence" value="ECO:0007669"/>
    <property type="project" value="TreeGrafter"/>
</dbReference>
<dbReference type="GO" id="GO:0032541">
    <property type="term" value="C:cortical endoplasmic reticulum"/>
    <property type="evidence" value="ECO:0007669"/>
    <property type="project" value="TreeGrafter"/>
</dbReference>
<comment type="function">
    <text evidence="10">Mediator of sterol homeostasis involved in sterol uptake, trafficking and distribution into membranes.</text>
</comment>
<comment type="subcellular location">
    <subcellularLocation>
        <location evidence="1 10">Endoplasmic reticulum membrane</location>
        <topology evidence="1 10">Multi-pass membrane protein</topology>
    </subcellularLocation>
</comment>
<keyword evidence="4" id="KW-0812">Transmembrane</keyword>
<keyword evidence="8 10" id="KW-0443">Lipid metabolism</keyword>